<evidence type="ECO:0000313" key="1">
    <source>
        <dbReference type="EMBL" id="MBB6333724.1"/>
    </source>
</evidence>
<sequence>MTTTPTRHFRGAFLGLDAPDSTLLIESAAGAPIDEGTIHGASDSFRLLQPFGSSIDLALALPQTDTETGWTDTLVVTVEDLPADLSEEDWQAALTTRTTQEIPGFQIIDIARWDGLSDATLVRTGLFILDERSLTTLQWTWTIPHPYTPETRLGLSATFTCPTRDFENRYEGFIGILNTVEVI</sequence>
<protein>
    <submittedName>
        <fullName evidence="1">Uncharacterized protein</fullName>
    </submittedName>
</protein>
<name>A0A923IYK3_9ACTO</name>
<dbReference type="RefSeq" id="WP_184451402.1">
    <property type="nucleotide sequence ID" value="NZ_JACHMK010000001.1"/>
</dbReference>
<dbReference type="AlphaFoldDB" id="A0A923IYK3"/>
<dbReference type="Proteomes" id="UP000617426">
    <property type="component" value="Unassembled WGS sequence"/>
</dbReference>
<gene>
    <name evidence="1" type="ORF">HD592_000289</name>
</gene>
<comment type="caution">
    <text evidence="1">The sequence shown here is derived from an EMBL/GenBank/DDBJ whole genome shotgun (WGS) entry which is preliminary data.</text>
</comment>
<organism evidence="1 2">
    <name type="scientific">Schaalia hyovaginalis</name>
    <dbReference type="NCBI Taxonomy" id="29316"/>
    <lineage>
        <taxon>Bacteria</taxon>
        <taxon>Bacillati</taxon>
        <taxon>Actinomycetota</taxon>
        <taxon>Actinomycetes</taxon>
        <taxon>Actinomycetales</taxon>
        <taxon>Actinomycetaceae</taxon>
        <taxon>Schaalia</taxon>
    </lineage>
</organism>
<dbReference type="EMBL" id="JACHMK010000001">
    <property type="protein sequence ID" value="MBB6333724.1"/>
    <property type="molecule type" value="Genomic_DNA"/>
</dbReference>
<reference evidence="1" key="1">
    <citation type="submission" date="2020-08" db="EMBL/GenBank/DDBJ databases">
        <title>Sequencing the genomes of 1000 actinobacteria strains.</title>
        <authorList>
            <person name="Klenk H.-P."/>
        </authorList>
    </citation>
    <scope>NUCLEOTIDE SEQUENCE</scope>
    <source>
        <strain evidence="1">DSM 10695</strain>
    </source>
</reference>
<proteinExistence type="predicted"/>
<evidence type="ECO:0000313" key="2">
    <source>
        <dbReference type="Proteomes" id="UP000617426"/>
    </source>
</evidence>
<keyword evidence="2" id="KW-1185">Reference proteome</keyword>
<accession>A0A923IYK3</accession>